<reference evidence="4 6" key="2">
    <citation type="submission" date="2023-03" db="EMBL/GenBank/DDBJ databases">
        <title>Bacillus Genome Sequencing.</title>
        <authorList>
            <person name="Dunlap C."/>
        </authorList>
    </citation>
    <scope>NUCLEOTIDE SEQUENCE [LARGE SCALE GENOMIC DNA]</scope>
    <source>
        <strain evidence="4 6">NRS-38</strain>
    </source>
</reference>
<dbReference type="AlphaFoldDB" id="A0ABD5IZD6"/>
<dbReference type="InterPro" id="IPR036721">
    <property type="entry name" value="RCK_C_sf"/>
</dbReference>
<keyword evidence="5" id="KW-1185">Reference proteome</keyword>
<dbReference type="Proteomes" id="UP001213979">
    <property type="component" value="Unassembled WGS sequence"/>
</dbReference>
<dbReference type="EMBL" id="JARTLI010000057">
    <property type="protein sequence ID" value="MED5053699.1"/>
    <property type="molecule type" value="Genomic_DNA"/>
</dbReference>
<dbReference type="Gene3D" id="3.40.50.720">
    <property type="entry name" value="NAD(P)-binding Rossmann-like Domain"/>
    <property type="match status" value="1"/>
</dbReference>
<dbReference type="InterPro" id="IPR036291">
    <property type="entry name" value="NAD(P)-bd_dom_sf"/>
</dbReference>
<evidence type="ECO:0000313" key="4">
    <source>
        <dbReference type="EMBL" id="MED5053699.1"/>
    </source>
</evidence>
<comment type="subcellular location">
    <subcellularLocation>
        <location evidence="1">Cell membrane</location>
        <topology evidence="1">Multi-pass membrane protein</topology>
    </subcellularLocation>
</comment>
<gene>
    <name evidence="4" type="ORF">P9850_18120</name>
    <name evidence="3" type="ORF">PNH38_15795</name>
</gene>
<dbReference type="InterPro" id="IPR050721">
    <property type="entry name" value="Trk_Ktr_HKT_K-transport"/>
</dbReference>
<dbReference type="SUPFAM" id="SSF116726">
    <property type="entry name" value="TrkA C-terminal domain-like"/>
    <property type="match status" value="1"/>
</dbReference>
<proteinExistence type="predicted"/>
<dbReference type="GO" id="GO:0005886">
    <property type="term" value="C:plasma membrane"/>
    <property type="evidence" value="ECO:0007669"/>
    <property type="project" value="UniProtKB-SubCell"/>
</dbReference>
<dbReference type="PANTHER" id="PTHR43833:SF9">
    <property type="entry name" value="POTASSIUM CHANNEL PROTEIN YUGO-RELATED"/>
    <property type="match status" value="1"/>
</dbReference>
<evidence type="ECO:0000259" key="2">
    <source>
        <dbReference type="PROSITE" id="PS51201"/>
    </source>
</evidence>
<dbReference type="Pfam" id="PF02254">
    <property type="entry name" value="TrkA_N"/>
    <property type="match status" value="1"/>
</dbReference>
<sequence>MKYAYFRLPIFVRMLLVGFSFILLFGGLIHAAEPNTYRTLFDGIWWAIVTAATVGYGDFVPKTMLGKFLGIALILFGTGFISAYFAALSASAISRENALLHGNVAYTKEGHVVVVGWNERVRELLKQLTAAHPSFTFVIVDATLDVLPVSYNQVHFIKGNPTYDSILQKANVAKAKMIVITADQHKNELDADMASILTLLSAKGINPDIYAIIEILTTQQVNNAKLAGADEIIQTNQLSSFSIINSLQSPGISPLIEQLLYRLGENCFQFLDPPDELVGQTMAESSRILLNQQILLIGIIREGVPFMNPSPLFTIQQSDRLFVLKHH</sequence>
<reference evidence="3 5" key="1">
    <citation type="submission" date="2023-01" db="EMBL/GenBank/DDBJ databases">
        <title>Genome-based reclassification of Anoxybacillus geothermalis as a later heterotypic synonym of Anoxybacillus rupiensis.</title>
        <authorList>
            <person name="Inan Bektas K."/>
            <person name="Canakci S."/>
            <person name="Belduz A.A."/>
            <person name="Guler H.H."/>
        </authorList>
    </citation>
    <scope>NUCLEOTIDE SEQUENCE [LARGE SCALE GENOMIC DNA]</scope>
    <source>
        <strain evidence="3 5">DSM 17127</strain>
    </source>
</reference>
<organism evidence="4 6">
    <name type="scientific">Anoxybacteroides rupiense</name>
    <dbReference type="NCBI Taxonomy" id="311460"/>
    <lineage>
        <taxon>Bacteria</taxon>
        <taxon>Bacillati</taxon>
        <taxon>Bacillota</taxon>
        <taxon>Bacilli</taxon>
        <taxon>Bacillales</taxon>
        <taxon>Anoxybacillaceae</taxon>
        <taxon>Anoxybacteroides</taxon>
    </lineage>
</organism>
<dbReference type="Pfam" id="PF07885">
    <property type="entry name" value="Ion_trans_2"/>
    <property type="match status" value="1"/>
</dbReference>
<name>A0ABD5IZD6_9BACL</name>
<dbReference type="PANTHER" id="PTHR43833">
    <property type="entry name" value="POTASSIUM CHANNEL PROTEIN 2-RELATED-RELATED"/>
    <property type="match status" value="1"/>
</dbReference>
<protein>
    <submittedName>
        <fullName evidence="4">NAD-binding protein</fullName>
    </submittedName>
</protein>
<dbReference type="Gene3D" id="1.10.287.70">
    <property type="match status" value="1"/>
</dbReference>
<evidence type="ECO:0000256" key="1">
    <source>
        <dbReference type="ARBA" id="ARBA00004651"/>
    </source>
</evidence>
<dbReference type="SUPFAM" id="SSF51735">
    <property type="entry name" value="NAD(P)-binding Rossmann-fold domains"/>
    <property type="match status" value="1"/>
</dbReference>
<evidence type="ECO:0000313" key="3">
    <source>
        <dbReference type="EMBL" id="MDE8565317.1"/>
    </source>
</evidence>
<evidence type="ECO:0000313" key="6">
    <source>
        <dbReference type="Proteomes" id="UP001339962"/>
    </source>
</evidence>
<dbReference type="EMBL" id="JAQOTG010000021">
    <property type="protein sequence ID" value="MDE8565317.1"/>
    <property type="molecule type" value="Genomic_DNA"/>
</dbReference>
<evidence type="ECO:0000313" key="5">
    <source>
        <dbReference type="Proteomes" id="UP001213979"/>
    </source>
</evidence>
<dbReference type="InterPro" id="IPR013099">
    <property type="entry name" value="K_chnl_dom"/>
</dbReference>
<dbReference type="RefSeq" id="WP_231734629.1">
    <property type="nucleotide sequence ID" value="NZ_JACIDF010000016.1"/>
</dbReference>
<dbReference type="InterPro" id="IPR003148">
    <property type="entry name" value="RCK_N"/>
</dbReference>
<dbReference type="Proteomes" id="UP001339962">
    <property type="component" value="Unassembled WGS sequence"/>
</dbReference>
<feature type="domain" description="RCK N-terminal" evidence="2">
    <location>
        <begin position="109"/>
        <end position="233"/>
    </location>
</feature>
<dbReference type="SUPFAM" id="SSF81324">
    <property type="entry name" value="Voltage-gated potassium channels"/>
    <property type="match status" value="1"/>
</dbReference>
<dbReference type="PROSITE" id="PS51201">
    <property type="entry name" value="RCK_N"/>
    <property type="match status" value="1"/>
</dbReference>
<accession>A0ABD5IZD6</accession>
<comment type="caution">
    <text evidence="4">The sequence shown here is derived from an EMBL/GenBank/DDBJ whole genome shotgun (WGS) entry which is preliminary data.</text>
</comment>